<feature type="region of interest" description="Disordered" evidence="4">
    <location>
        <begin position="264"/>
        <end position="422"/>
    </location>
</feature>
<dbReference type="Pfam" id="PF24681">
    <property type="entry name" value="Kelch_KLHDC2_KLHL20_DRC7"/>
    <property type="match status" value="1"/>
</dbReference>
<gene>
    <name evidence="5" type="ORF">BCR43DRAFT_506213</name>
</gene>
<evidence type="ECO:0000313" key="5">
    <source>
        <dbReference type="EMBL" id="ORY95768.1"/>
    </source>
</evidence>
<dbReference type="AlphaFoldDB" id="A0A1X2HAW2"/>
<proteinExistence type="predicted"/>
<dbReference type="STRING" id="13706.A0A1X2HAW2"/>
<dbReference type="PANTHER" id="PTHR46093">
    <property type="entry name" value="ACYL-COA-BINDING DOMAIN-CONTAINING PROTEIN 5"/>
    <property type="match status" value="1"/>
</dbReference>
<dbReference type="Proteomes" id="UP000242180">
    <property type="component" value="Unassembled WGS sequence"/>
</dbReference>
<evidence type="ECO:0000256" key="1">
    <source>
        <dbReference type="ARBA" id="ARBA00022441"/>
    </source>
</evidence>
<evidence type="ECO:0008006" key="7">
    <source>
        <dbReference type="Google" id="ProtNLM"/>
    </source>
</evidence>
<dbReference type="OMA" id="NHKSKYY"/>
<dbReference type="SUPFAM" id="SSF117281">
    <property type="entry name" value="Kelch motif"/>
    <property type="match status" value="1"/>
</dbReference>
<keyword evidence="3" id="KW-0175">Coiled coil</keyword>
<dbReference type="EMBL" id="MCGN01000006">
    <property type="protein sequence ID" value="ORY95768.1"/>
    <property type="molecule type" value="Genomic_DNA"/>
</dbReference>
<dbReference type="PANTHER" id="PTHR46093:SF18">
    <property type="entry name" value="FIBRONECTIN TYPE-III DOMAIN-CONTAINING PROTEIN"/>
    <property type="match status" value="1"/>
</dbReference>
<feature type="region of interest" description="Disordered" evidence="4">
    <location>
        <begin position="1"/>
        <end position="21"/>
    </location>
</feature>
<feature type="region of interest" description="Disordered" evidence="4">
    <location>
        <begin position="553"/>
        <end position="588"/>
    </location>
</feature>
<name>A0A1X2HAW2_SYNRA</name>
<dbReference type="InParanoid" id="A0A1X2HAW2"/>
<dbReference type="Gene3D" id="2.120.10.80">
    <property type="entry name" value="Kelch-type beta propeller"/>
    <property type="match status" value="1"/>
</dbReference>
<protein>
    <recommendedName>
        <fullName evidence="7">Galactose oxidase</fullName>
    </recommendedName>
</protein>
<feature type="compositionally biased region" description="Polar residues" evidence="4">
    <location>
        <begin position="305"/>
        <end position="318"/>
    </location>
</feature>
<keyword evidence="1" id="KW-0880">Kelch repeat</keyword>
<evidence type="ECO:0000256" key="3">
    <source>
        <dbReference type="SAM" id="Coils"/>
    </source>
</evidence>
<reference evidence="5 6" key="1">
    <citation type="submission" date="2016-07" db="EMBL/GenBank/DDBJ databases">
        <title>Pervasive Adenine N6-methylation of Active Genes in Fungi.</title>
        <authorList>
            <consortium name="DOE Joint Genome Institute"/>
            <person name="Mondo S.J."/>
            <person name="Dannebaum R.O."/>
            <person name="Kuo R.C."/>
            <person name="Labutti K."/>
            <person name="Haridas S."/>
            <person name="Kuo A."/>
            <person name="Salamov A."/>
            <person name="Ahrendt S.R."/>
            <person name="Lipzen A."/>
            <person name="Sullivan W."/>
            <person name="Andreopoulos W.B."/>
            <person name="Clum A."/>
            <person name="Lindquist E."/>
            <person name="Daum C."/>
            <person name="Ramamoorthy G.K."/>
            <person name="Gryganskyi A."/>
            <person name="Culley D."/>
            <person name="Magnuson J.K."/>
            <person name="James T.Y."/>
            <person name="O'Malley M.A."/>
            <person name="Stajich J.E."/>
            <person name="Spatafora J.W."/>
            <person name="Visel A."/>
            <person name="Grigoriev I.V."/>
        </authorList>
    </citation>
    <scope>NUCLEOTIDE SEQUENCE [LARGE SCALE GENOMIC DNA]</scope>
    <source>
        <strain evidence="5 6">NRRL 2496</strain>
    </source>
</reference>
<feature type="compositionally biased region" description="Basic and acidic residues" evidence="4">
    <location>
        <begin position="559"/>
        <end position="588"/>
    </location>
</feature>
<dbReference type="InterPro" id="IPR015915">
    <property type="entry name" value="Kelch-typ_b-propeller"/>
</dbReference>
<evidence type="ECO:0000313" key="6">
    <source>
        <dbReference type="Proteomes" id="UP000242180"/>
    </source>
</evidence>
<keyword evidence="2" id="KW-0677">Repeat</keyword>
<feature type="compositionally biased region" description="Low complexity" evidence="4">
    <location>
        <begin position="264"/>
        <end position="274"/>
    </location>
</feature>
<sequence length="716" mass="79667">MTLKALNAADSPTPRAHSTLSPMGNQSAVLLYGGEPLEGNAWDPHFYVLQLSHWTQSGPSQAAWSRIPQSNLPAERSNHSVAHAPNVLYFWGGQRNGQFLSDMFYITTDLSEGLRWDYIIAKNEGPAGRAGHVSVVFDNKLFIFGGTDGDHLYNDIWTFDLQTLLWKQVAAAGYIPVPREGCSASLVGDVMYVFGGRGPDGRVLGDLCAFKMAGHRWFSFQNMGPSPSPRADLSFTTVHNNIVALSGVKDDHSAYLLNCSRIRYPPSSNTSSRSPSRERLQSPTQPARASPSPDLIQQQQQPQQSEEAQSHTPITRVSPSPDPIKQQQQQQQPLYARPQSHYPAGSGDQPPVVQRPPRHVSMMIPEAALRRPRTASPLPNTPTSAKDESQKLPARATMVETPQGPPPQRPPRPSVLRKREQDEEEIIRQIKEKDIMIQKMKQSEGWWRQQVSLARRVNRGDMQDHDADESMLMDLSDTLSDEKTRLYENLVSLKAELRRSKSVVEQRAHTLRTAALQEAAYFKSKCAAVAREAPNPLEKQLAEVLAQNEQQRRQLRQQRLADEEHARTRSVAEERAREAHERASEATAAHERALLELEKQHTRASAAQALSAQQAREMAYLESEIAASADIHKAEAEAKVARLQEATQDVRAQVQNLEGQLAQQRNELGRLQALVNERDDAVRDVSQQLEAASGQLGALKAAMTEHGLAVPATRAY</sequence>
<organism evidence="5 6">
    <name type="scientific">Syncephalastrum racemosum</name>
    <name type="common">Filamentous fungus</name>
    <dbReference type="NCBI Taxonomy" id="13706"/>
    <lineage>
        <taxon>Eukaryota</taxon>
        <taxon>Fungi</taxon>
        <taxon>Fungi incertae sedis</taxon>
        <taxon>Mucoromycota</taxon>
        <taxon>Mucoromycotina</taxon>
        <taxon>Mucoromycetes</taxon>
        <taxon>Mucorales</taxon>
        <taxon>Syncephalastraceae</taxon>
        <taxon>Syncephalastrum</taxon>
    </lineage>
</organism>
<accession>A0A1X2HAW2</accession>
<keyword evidence="6" id="KW-1185">Reference proteome</keyword>
<comment type="caution">
    <text evidence="5">The sequence shown here is derived from an EMBL/GenBank/DDBJ whole genome shotgun (WGS) entry which is preliminary data.</text>
</comment>
<dbReference type="OrthoDB" id="45365at2759"/>
<feature type="compositionally biased region" description="Pro residues" evidence="4">
    <location>
        <begin position="403"/>
        <end position="413"/>
    </location>
</feature>
<evidence type="ECO:0000256" key="4">
    <source>
        <dbReference type="SAM" id="MobiDB-lite"/>
    </source>
</evidence>
<feature type="coiled-coil region" evidence="3">
    <location>
        <begin position="626"/>
        <end position="674"/>
    </location>
</feature>
<evidence type="ECO:0000256" key="2">
    <source>
        <dbReference type="ARBA" id="ARBA00022737"/>
    </source>
</evidence>